<dbReference type="AlphaFoldDB" id="A0A9D3US01"/>
<reference evidence="1 2" key="1">
    <citation type="journal article" date="2021" name="Plant Biotechnol. J.">
        <title>Multi-omics assisted identification of the key and species-specific regulatory components of drought-tolerant mechanisms in Gossypium stocksii.</title>
        <authorList>
            <person name="Yu D."/>
            <person name="Ke L."/>
            <person name="Zhang D."/>
            <person name="Wu Y."/>
            <person name="Sun Y."/>
            <person name="Mei J."/>
            <person name="Sun J."/>
            <person name="Sun Y."/>
        </authorList>
    </citation>
    <scope>NUCLEOTIDE SEQUENCE [LARGE SCALE GENOMIC DNA]</scope>
    <source>
        <strain evidence="2">cv. E1</strain>
        <tissue evidence="1">Leaf</tissue>
    </source>
</reference>
<dbReference type="EMBL" id="JAIQCV010000010">
    <property type="protein sequence ID" value="KAH1056075.1"/>
    <property type="molecule type" value="Genomic_DNA"/>
</dbReference>
<dbReference type="OrthoDB" id="1001830at2759"/>
<protein>
    <recommendedName>
        <fullName evidence="3">Reverse transcriptase domain-containing protein</fullName>
    </recommendedName>
</protein>
<organism evidence="1 2">
    <name type="scientific">Gossypium stocksii</name>
    <dbReference type="NCBI Taxonomy" id="47602"/>
    <lineage>
        <taxon>Eukaryota</taxon>
        <taxon>Viridiplantae</taxon>
        <taxon>Streptophyta</taxon>
        <taxon>Embryophyta</taxon>
        <taxon>Tracheophyta</taxon>
        <taxon>Spermatophyta</taxon>
        <taxon>Magnoliopsida</taxon>
        <taxon>eudicotyledons</taxon>
        <taxon>Gunneridae</taxon>
        <taxon>Pentapetalae</taxon>
        <taxon>rosids</taxon>
        <taxon>malvids</taxon>
        <taxon>Malvales</taxon>
        <taxon>Malvaceae</taxon>
        <taxon>Malvoideae</taxon>
        <taxon>Gossypium</taxon>
    </lineage>
</organism>
<comment type="caution">
    <text evidence="1">The sequence shown here is derived from an EMBL/GenBank/DDBJ whole genome shotgun (WGS) entry which is preliminary data.</text>
</comment>
<evidence type="ECO:0008006" key="3">
    <source>
        <dbReference type="Google" id="ProtNLM"/>
    </source>
</evidence>
<evidence type="ECO:0000313" key="2">
    <source>
        <dbReference type="Proteomes" id="UP000828251"/>
    </source>
</evidence>
<proteinExistence type="predicted"/>
<dbReference type="Proteomes" id="UP000828251">
    <property type="component" value="Unassembled WGS sequence"/>
</dbReference>
<accession>A0A9D3US01</accession>
<sequence>MIIKMEFDAKWVVRIMHCIDTILYSIVLNRAPGMVFTLERGLRQDDCILFKETIERGTAMLEQVLKEYEECSGQCINYGKSIVFFSSNTVEVVPVNISNRLGVKRSDSKSLPLYTWKSIWAAKGLLLLGLRWRVGNEHNIRIEEDVWVPNVDDLLIKKTVNWQNVTKVEDLIDNRNRIWISELISNTFSEKVAQKIMLIPLAHLSHEDFLSWRGEASREYTVRSGYKILLQRNENYRPNQKQVYYDCQFQHARRIANVAAHNLASEGLKMDKNTYLAPGYAGKGITEAEVDRGWR</sequence>
<keyword evidence="2" id="KW-1185">Reference proteome</keyword>
<gene>
    <name evidence="1" type="ORF">J1N35_034140</name>
</gene>
<name>A0A9D3US01_9ROSI</name>
<evidence type="ECO:0000313" key="1">
    <source>
        <dbReference type="EMBL" id="KAH1056075.1"/>
    </source>
</evidence>